<evidence type="ECO:0000313" key="2">
    <source>
        <dbReference type="EMBL" id="EFO96557.1"/>
    </source>
</evidence>
<name>E3NFW6_CAERE</name>
<keyword evidence="3" id="KW-1185">Reference proteome</keyword>
<dbReference type="HOGENOM" id="CLU_774427_0_0_1"/>
<dbReference type="STRING" id="31234.E3NFW6"/>
<dbReference type="OMA" id="KNSKCPC"/>
<dbReference type="AlphaFoldDB" id="E3NFW6"/>
<reference evidence="2" key="1">
    <citation type="submission" date="2007-07" db="EMBL/GenBank/DDBJ databases">
        <title>PCAP assembly of the Caenorhabditis remanei genome.</title>
        <authorList>
            <consortium name="The Caenorhabditis remanei Sequencing Consortium"/>
            <person name="Wilson R.K."/>
        </authorList>
    </citation>
    <scope>NUCLEOTIDE SEQUENCE [LARGE SCALE GENOMIC DNA]</scope>
    <source>
        <strain evidence="2">PB4641</strain>
    </source>
</reference>
<organism evidence="3">
    <name type="scientific">Caenorhabditis remanei</name>
    <name type="common">Caenorhabditis vulgaris</name>
    <dbReference type="NCBI Taxonomy" id="31234"/>
    <lineage>
        <taxon>Eukaryota</taxon>
        <taxon>Metazoa</taxon>
        <taxon>Ecdysozoa</taxon>
        <taxon>Nematoda</taxon>
        <taxon>Chromadorea</taxon>
        <taxon>Rhabditida</taxon>
        <taxon>Rhabditina</taxon>
        <taxon>Rhabditomorpha</taxon>
        <taxon>Rhabditoidea</taxon>
        <taxon>Rhabditidae</taxon>
        <taxon>Peloderinae</taxon>
        <taxon>Caenorhabditis</taxon>
    </lineage>
</organism>
<dbReference type="OrthoDB" id="10598414at2759"/>
<sequence>MKSPLLLLCFISLFPPVTSQLCICEIERLDNSNIQDFIPATNPFYSTIASAKLSNPLVTATFCAVTVGCVDGASLMVFDDTGLGKWFGAQPAIGKCDRNYSTWDVDTGNGADDLTSFNQIYGTCVADNDDISTTIITTSSLSPNATSSNTTTVSSATTPATCNCQYEALDSSNIQNYLNETNPFYSTLLTATIKGPVFFTTECVTSLHCDPDYNLIIFDDTGLAKMFGGNPAEGTCNPMSKTWDVDTGNGESTSFHQMFGTCLMKLNPTTSTTTTTTVPPTTTTPEICECPTVQLSTSNIADYINDTNPFYTILTSTTIQSPSLDVDGCTGEMSCDTGYSVLVFDDTGLGKIVSWILG</sequence>
<evidence type="ECO:0000256" key="1">
    <source>
        <dbReference type="SAM" id="SignalP"/>
    </source>
</evidence>
<feature type="chain" id="PRO_5003176538" description="DUF281 domain-containing protein" evidence="1">
    <location>
        <begin position="20"/>
        <end position="358"/>
    </location>
</feature>
<gene>
    <name evidence="2" type="ORF">CRE_23137</name>
</gene>
<protein>
    <recommendedName>
        <fullName evidence="4">DUF281 domain-containing protein</fullName>
    </recommendedName>
</protein>
<dbReference type="Proteomes" id="UP000008281">
    <property type="component" value="Unassembled WGS sequence"/>
</dbReference>
<keyword evidence="1" id="KW-0732">Signal</keyword>
<feature type="signal peptide" evidence="1">
    <location>
        <begin position="1"/>
        <end position="19"/>
    </location>
</feature>
<dbReference type="InParanoid" id="E3NFW6"/>
<evidence type="ECO:0000313" key="3">
    <source>
        <dbReference type="Proteomes" id="UP000008281"/>
    </source>
</evidence>
<evidence type="ECO:0008006" key="4">
    <source>
        <dbReference type="Google" id="ProtNLM"/>
    </source>
</evidence>
<dbReference type="EMBL" id="DS268645">
    <property type="protein sequence ID" value="EFO96557.1"/>
    <property type="molecule type" value="Genomic_DNA"/>
</dbReference>
<proteinExistence type="predicted"/>
<accession>E3NFW6</accession>